<reference evidence="1 2" key="1">
    <citation type="submission" date="2017-02" db="EMBL/GenBank/DDBJ databases">
        <title>Genomes of Trichoderma spp. with biocontrol activity.</title>
        <authorList>
            <person name="Gardiner D."/>
            <person name="Kazan K."/>
            <person name="Vos C."/>
            <person name="Harvey P."/>
        </authorList>
    </citation>
    <scope>NUCLEOTIDE SEQUENCE [LARGE SCALE GENOMIC DNA]</scope>
    <source>
        <strain evidence="1 2">A5MH</strain>
    </source>
</reference>
<comment type="caution">
    <text evidence="1">The sequence shown here is derived from an EMBL/GenBank/DDBJ whole genome shotgun (WGS) entry which is preliminary data.</text>
</comment>
<protein>
    <submittedName>
        <fullName evidence="1">Uncharacterized protein</fullName>
    </submittedName>
</protein>
<gene>
    <name evidence="1" type="ORF">TGAMA5MH_07748</name>
</gene>
<proteinExistence type="predicted"/>
<evidence type="ECO:0000313" key="2">
    <source>
        <dbReference type="Proteomes" id="UP000236546"/>
    </source>
</evidence>
<sequence>MPCVATWCGYWHIRSRFGHREAQTTSSQDVCEYHSASDYASDYVAQLQAQI</sequence>
<accession>A0A2K0T4G8</accession>
<dbReference type="AlphaFoldDB" id="A0A2K0T4G8"/>
<organism evidence="1 2">
    <name type="scientific">Trichoderma gamsii</name>
    <dbReference type="NCBI Taxonomy" id="398673"/>
    <lineage>
        <taxon>Eukaryota</taxon>
        <taxon>Fungi</taxon>
        <taxon>Dikarya</taxon>
        <taxon>Ascomycota</taxon>
        <taxon>Pezizomycotina</taxon>
        <taxon>Sordariomycetes</taxon>
        <taxon>Hypocreomycetidae</taxon>
        <taxon>Hypocreales</taxon>
        <taxon>Hypocreaceae</taxon>
        <taxon>Trichoderma</taxon>
    </lineage>
</organism>
<evidence type="ECO:0000313" key="1">
    <source>
        <dbReference type="EMBL" id="PNP40421.1"/>
    </source>
</evidence>
<dbReference type="EMBL" id="MTYH01000069">
    <property type="protein sequence ID" value="PNP40421.1"/>
    <property type="molecule type" value="Genomic_DNA"/>
</dbReference>
<dbReference type="Proteomes" id="UP000236546">
    <property type="component" value="Unassembled WGS sequence"/>
</dbReference>
<name>A0A2K0T4G8_9HYPO</name>